<accession>T0LFN4</accession>
<dbReference type="HOGENOM" id="CLU_2512491_0_0_1"/>
<proteinExistence type="predicted"/>
<reference evidence="2" key="1">
    <citation type="journal article" date="2013" name="Mol. Plant Microbe Interact.">
        <title>Global aspects of pacC regulation of pathogenicity genes in Colletotrichum gloeosporioides as revealed by transcriptome analysis.</title>
        <authorList>
            <person name="Alkan N."/>
            <person name="Meng X."/>
            <person name="Friedlander G."/>
            <person name="Reuveni E."/>
            <person name="Sukno S."/>
            <person name="Sherman A."/>
            <person name="Thon M."/>
            <person name="Fluhr R."/>
            <person name="Prusky D."/>
        </authorList>
    </citation>
    <scope>NUCLEOTIDE SEQUENCE [LARGE SCALE GENOMIC DNA]</scope>
    <source>
        <strain evidence="2">Cg-14</strain>
    </source>
</reference>
<organism evidence="1 2">
    <name type="scientific">Colletotrichum gloeosporioides (strain Cg-14)</name>
    <name type="common">Anthracnose fungus</name>
    <name type="synonym">Glomerella cingulata</name>
    <dbReference type="NCBI Taxonomy" id="1237896"/>
    <lineage>
        <taxon>Eukaryota</taxon>
        <taxon>Fungi</taxon>
        <taxon>Dikarya</taxon>
        <taxon>Ascomycota</taxon>
        <taxon>Pezizomycotina</taxon>
        <taxon>Sordariomycetes</taxon>
        <taxon>Hypocreomycetidae</taxon>
        <taxon>Glomerellales</taxon>
        <taxon>Glomerellaceae</taxon>
        <taxon>Colletotrichum</taxon>
        <taxon>Colletotrichum gloeosporioides species complex</taxon>
    </lineage>
</organism>
<dbReference type="Proteomes" id="UP000015530">
    <property type="component" value="Unassembled WGS sequence"/>
</dbReference>
<evidence type="ECO:0000313" key="1">
    <source>
        <dbReference type="EMBL" id="EQB47080.1"/>
    </source>
</evidence>
<sequence>MASRIPDAITLRLEATVDAKWQPARQAGRVWEKHDVCFNIRARVTAEDERLRLVDIPKTRTAVYKLRPPTSDIELAWRYMPSVES</sequence>
<dbReference type="AlphaFoldDB" id="T0LFN4"/>
<name>T0LFN4_COLGC</name>
<dbReference type="EMBL" id="AMYD01003112">
    <property type="protein sequence ID" value="EQB47080.1"/>
    <property type="molecule type" value="Genomic_DNA"/>
</dbReference>
<protein>
    <submittedName>
        <fullName evidence="1">Uncharacterized protein</fullName>
    </submittedName>
</protein>
<gene>
    <name evidence="1" type="ORF">CGLO_13814</name>
</gene>
<comment type="caution">
    <text evidence="1">The sequence shown here is derived from an EMBL/GenBank/DDBJ whole genome shotgun (WGS) entry which is preliminary data.</text>
</comment>
<evidence type="ECO:0000313" key="2">
    <source>
        <dbReference type="Proteomes" id="UP000015530"/>
    </source>
</evidence>